<accession>A0A101V2G6</accession>
<dbReference type="RefSeq" id="WP_067018577.1">
    <property type="nucleotide sequence ID" value="NZ_KQ949078.1"/>
</dbReference>
<proteinExistence type="predicted"/>
<dbReference type="GO" id="GO:0008800">
    <property type="term" value="F:beta-lactamase activity"/>
    <property type="evidence" value="ECO:0007669"/>
    <property type="project" value="InterPro"/>
</dbReference>
<dbReference type="OrthoDB" id="5243140at2"/>
<comment type="caution">
    <text evidence="4">The sequence shown here is derived from an EMBL/GenBank/DDBJ whole genome shotgun (WGS) entry which is preliminary data.</text>
</comment>
<keyword evidence="2" id="KW-0732">Signal</keyword>
<organism evidence="4 5">
    <name type="scientific">Streptomyces dysideae</name>
    <dbReference type="NCBI Taxonomy" id="909626"/>
    <lineage>
        <taxon>Bacteria</taxon>
        <taxon>Bacillati</taxon>
        <taxon>Actinomycetota</taxon>
        <taxon>Actinomycetes</taxon>
        <taxon>Kitasatosporales</taxon>
        <taxon>Streptomycetaceae</taxon>
        <taxon>Streptomyces</taxon>
    </lineage>
</organism>
<dbReference type="InterPro" id="IPR045155">
    <property type="entry name" value="Beta-lactam_cat"/>
</dbReference>
<dbReference type="GO" id="GO:0030655">
    <property type="term" value="P:beta-lactam antibiotic catabolic process"/>
    <property type="evidence" value="ECO:0007669"/>
    <property type="project" value="InterPro"/>
</dbReference>
<dbReference type="STRING" id="909626.AQJ91_09965"/>
<feature type="region of interest" description="Disordered" evidence="1">
    <location>
        <begin position="285"/>
        <end position="309"/>
    </location>
</feature>
<dbReference type="InterPro" id="IPR000871">
    <property type="entry name" value="Beta-lactam_class-A"/>
</dbReference>
<dbReference type="PANTHER" id="PTHR35333:SF3">
    <property type="entry name" value="BETA-LACTAMASE-TYPE TRANSPEPTIDASE FOLD CONTAINING PROTEIN"/>
    <property type="match status" value="1"/>
</dbReference>
<gene>
    <name evidence="4" type="ORF">AQJ91_09965</name>
</gene>
<dbReference type="Proteomes" id="UP000053260">
    <property type="component" value="Unassembled WGS sequence"/>
</dbReference>
<evidence type="ECO:0000256" key="1">
    <source>
        <dbReference type="SAM" id="MobiDB-lite"/>
    </source>
</evidence>
<dbReference type="Gene3D" id="3.40.710.10">
    <property type="entry name" value="DD-peptidase/beta-lactamase superfamily"/>
    <property type="match status" value="1"/>
</dbReference>
<feature type="signal peptide" evidence="2">
    <location>
        <begin position="1"/>
        <end position="26"/>
    </location>
</feature>
<sequence length="309" mass="32917">MTYQQTPLPSLAVAGILALACLTAPAATAHAAAATVSCTSAEPALADKLRRHITAALAERAGTVAVGVRDRTTGTTCTLRPDAAFDSASVVKVTVLATLLWDAQRHGRTLTRRESDLATDMITRSGNSATDTLWEQLGVERVQAFLDAAGMSRTVPNLSGYWGLTQINVRDQQRLLALLTGPDSVLVADSRAYVLDLMGKVVASQRWGTSAGAPASVSVHVKNGWLPRATYGWRVHSVGAFQGAGHDYTITVLTHGNSTMSYGVNTIQAVARAVHLDLVPDDRIEDRYRPTTRPTEVVPPLPSRRPGSS</sequence>
<dbReference type="InterPro" id="IPR012338">
    <property type="entry name" value="Beta-lactam/transpept-like"/>
</dbReference>
<feature type="domain" description="Beta-lactamase class A catalytic" evidence="3">
    <location>
        <begin position="115"/>
        <end position="254"/>
    </location>
</feature>
<evidence type="ECO:0000259" key="3">
    <source>
        <dbReference type="Pfam" id="PF13354"/>
    </source>
</evidence>
<dbReference type="AlphaFoldDB" id="A0A101V2G6"/>
<protein>
    <recommendedName>
        <fullName evidence="3">Beta-lactamase class A catalytic domain-containing protein</fullName>
    </recommendedName>
</protein>
<evidence type="ECO:0000313" key="5">
    <source>
        <dbReference type="Proteomes" id="UP000053260"/>
    </source>
</evidence>
<dbReference type="EMBL" id="LMXB01000025">
    <property type="protein sequence ID" value="KUO21288.1"/>
    <property type="molecule type" value="Genomic_DNA"/>
</dbReference>
<name>A0A101V2G6_9ACTN</name>
<dbReference type="GO" id="GO:0046677">
    <property type="term" value="P:response to antibiotic"/>
    <property type="evidence" value="ECO:0007669"/>
    <property type="project" value="InterPro"/>
</dbReference>
<reference evidence="4 5" key="1">
    <citation type="submission" date="2015-10" db="EMBL/GenBank/DDBJ databases">
        <title>Draft genome sequence of Streptomyces sp. RV15, isolated from a marine sponge.</title>
        <authorList>
            <person name="Ruckert C."/>
            <person name="Abdelmohsen U.R."/>
            <person name="Winkler A."/>
            <person name="Hentschel U."/>
            <person name="Kalinowski J."/>
            <person name="Kampfer P."/>
            <person name="Glaeser S."/>
        </authorList>
    </citation>
    <scope>NUCLEOTIDE SEQUENCE [LARGE SCALE GENOMIC DNA]</scope>
    <source>
        <strain evidence="4 5">RV15</strain>
    </source>
</reference>
<evidence type="ECO:0000313" key="4">
    <source>
        <dbReference type="EMBL" id="KUO21288.1"/>
    </source>
</evidence>
<dbReference type="PANTHER" id="PTHR35333">
    <property type="entry name" value="BETA-LACTAMASE"/>
    <property type="match status" value="1"/>
</dbReference>
<evidence type="ECO:0000256" key="2">
    <source>
        <dbReference type="SAM" id="SignalP"/>
    </source>
</evidence>
<dbReference type="SUPFAM" id="SSF56601">
    <property type="entry name" value="beta-lactamase/transpeptidase-like"/>
    <property type="match status" value="1"/>
</dbReference>
<keyword evidence="5" id="KW-1185">Reference proteome</keyword>
<feature type="chain" id="PRO_5039508373" description="Beta-lactamase class A catalytic domain-containing protein" evidence="2">
    <location>
        <begin position="27"/>
        <end position="309"/>
    </location>
</feature>
<dbReference type="Pfam" id="PF13354">
    <property type="entry name" value="Beta-lactamase2"/>
    <property type="match status" value="1"/>
</dbReference>